<feature type="transmembrane region" description="Helical" evidence="1">
    <location>
        <begin position="6"/>
        <end position="26"/>
    </location>
</feature>
<dbReference type="STRING" id="478744.SAMN05444359_107144"/>
<evidence type="ECO:0000313" key="3">
    <source>
        <dbReference type="Proteomes" id="UP000199021"/>
    </source>
</evidence>
<dbReference type="AlphaFoldDB" id="A0A1H9ENR4"/>
<dbReference type="Proteomes" id="UP000199021">
    <property type="component" value="Unassembled WGS sequence"/>
</dbReference>
<name>A0A1H9ENR4_9BACT</name>
<sequence>MATFNWGHGIFLFYSFFVAVLIIVVIKSTGFDNSLVTEEYYAKDIAYQQEYDRRQNSINLTTAVSLDKESGAYRISFPREAGPKVSGTLQFYRPSSKKHDRLIQLSTDDKGEMYLSTDGLQPGRYELILEWSAGGRDYLDEFDLNV</sequence>
<reference evidence="3" key="1">
    <citation type="submission" date="2016-10" db="EMBL/GenBank/DDBJ databases">
        <authorList>
            <person name="Varghese N."/>
            <person name="Submissions S."/>
        </authorList>
    </citation>
    <scope>NUCLEOTIDE SEQUENCE [LARGE SCALE GENOMIC DNA]</scope>
    <source>
        <strain evidence="3">DSM 24740</strain>
    </source>
</reference>
<proteinExistence type="predicted"/>
<keyword evidence="1" id="KW-0472">Membrane</keyword>
<keyword evidence="1" id="KW-1133">Transmembrane helix</keyword>
<dbReference type="InterPro" id="IPR008620">
    <property type="entry name" value="FixH"/>
</dbReference>
<dbReference type="RefSeq" id="WP_175489302.1">
    <property type="nucleotide sequence ID" value="NZ_FOFB01000007.1"/>
</dbReference>
<evidence type="ECO:0000256" key="1">
    <source>
        <dbReference type="SAM" id="Phobius"/>
    </source>
</evidence>
<dbReference type="Pfam" id="PF05751">
    <property type="entry name" value="FixH"/>
    <property type="match status" value="1"/>
</dbReference>
<dbReference type="InParanoid" id="A0A1H9ENR4"/>
<protein>
    <submittedName>
        <fullName evidence="2">Nitrogen fixation protein FixH</fullName>
    </submittedName>
</protein>
<evidence type="ECO:0000313" key="2">
    <source>
        <dbReference type="EMBL" id="SEQ27289.1"/>
    </source>
</evidence>
<keyword evidence="3" id="KW-1185">Reference proteome</keyword>
<dbReference type="EMBL" id="FOFB01000007">
    <property type="protein sequence ID" value="SEQ27289.1"/>
    <property type="molecule type" value="Genomic_DNA"/>
</dbReference>
<accession>A0A1H9ENR4</accession>
<gene>
    <name evidence="2" type="ORF">SAMN05444359_107144</name>
</gene>
<keyword evidence="1" id="KW-0812">Transmembrane</keyword>
<organism evidence="2 3">
    <name type="scientific">Neolewinella agarilytica</name>
    <dbReference type="NCBI Taxonomy" id="478744"/>
    <lineage>
        <taxon>Bacteria</taxon>
        <taxon>Pseudomonadati</taxon>
        <taxon>Bacteroidota</taxon>
        <taxon>Saprospiria</taxon>
        <taxon>Saprospirales</taxon>
        <taxon>Lewinellaceae</taxon>
        <taxon>Neolewinella</taxon>
    </lineage>
</organism>